<evidence type="ECO:0000256" key="1">
    <source>
        <dbReference type="ARBA" id="ARBA00000443"/>
    </source>
</evidence>
<dbReference type="Gene3D" id="3.30.310.50">
    <property type="entry name" value="Alpha-D-phosphohexomutase, C-terminal domain"/>
    <property type="match status" value="1"/>
</dbReference>
<evidence type="ECO:0000256" key="7">
    <source>
        <dbReference type="ARBA" id="ARBA00022553"/>
    </source>
</evidence>
<dbReference type="InterPro" id="IPR016066">
    <property type="entry name" value="A-D-PHexomutase_CS"/>
</dbReference>
<dbReference type="Gene3D" id="3.40.120.10">
    <property type="entry name" value="Alpha-D-Glucose-1,6-Bisphosphate, subunit A, domain 3"/>
    <property type="match status" value="3"/>
</dbReference>
<comment type="cofactor">
    <cofactor evidence="2">
        <name>Mg(2+)</name>
        <dbReference type="ChEBI" id="CHEBI:18420"/>
    </cofactor>
</comment>
<comment type="similarity">
    <text evidence="5 14">Belongs to the phosphohexose mutase family.</text>
</comment>
<dbReference type="PANTHER" id="PTHR45745:SF1">
    <property type="entry name" value="PHOSPHOGLUCOMUTASE 2B-RELATED"/>
    <property type="match status" value="1"/>
</dbReference>
<dbReference type="InterPro" id="IPR005841">
    <property type="entry name" value="Alpha-D-phosphohexomutase_SF"/>
</dbReference>
<dbReference type="InterPro" id="IPR005844">
    <property type="entry name" value="A-D-PHexomutase_a/b/a-I"/>
</dbReference>
<evidence type="ECO:0000259" key="16">
    <source>
        <dbReference type="Pfam" id="PF02878"/>
    </source>
</evidence>
<dbReference type="EMBL" id="DVKI01000193">
    <property type="protein sequence ID" value="HIT17940.1"/>
    <property type="molecule type" value="Genomic_DNA"/>
</dbReference>
<reference evidence="19" key="2">
    <citation type="journal article" date="2021" name="PeerJ">
        <title>Extensive microbial diversity within the chicken gut microbiome revealed by metagenomics and culture.</title>
        <authorList>
            <person name="Gilroy R."/>
            <person name="Ravi A."/>
            <person name="Getino M."/>
            <person name="Pursley I."/>
            <person name="Horton D.L."/>
            <person name="Alikhan N.F."/>
            <person name="Baker D."/>
            <person name="Gharbi K."/>
            <person name="Hall N."/>
            <person name="Watson M."/>
            <person name="Adriaenssens E.M."/>
            <person name="Foster-Nyarko E."/>
            <person name="Jarju S."/>
            <person name="Secka A."/>
            <person name="Antonio M."/>
            <person name="Oren A."/>
            <person name="Chaudhuri R.R."/>
            <person name="La Ragione R."/>
            <person name="Hildebrand F."/>
            <person name="Pallen M.J."/>
        </authorList>
    </citation>
    <scope>NUCLEOTIDE SEQUENCE</scope>
    <source>
        <strain evidence="19">14508</strain>
    </source>
</reference>
<evidence type="ECO:0000259" key="18">
    <source>
        <dbReference type="Pfam" id="PF02880"/>
    </source>
</evidence>
<dbReference type="GO" id="GO:0006166">
    <property type="term" value="P:purine ribonucleoside salvage"/>
    <property type="evidence" value="ECO:0007669"/>
    <property type="project" value="TreeGrafter"/>
</dbReference>
<feature type="domain" description="Alpha-D-phosphohexomutase C-terminal" evidence="15">
    <location>
        <begin position="486"/>
        <end position="539"/>
    </location>
</feature>
<evidence type="ECO:0000259" key="15">
    <source>
        <dbReference type="Pfam" id="PF00408"/>
    </source>
</evidence>
<evidence type="ECO:0000256" key="13">
    <source>
        <dbReference type="ARBA" id="ARBA00041467"/>
    </source>
</evidence>
<dbReference type="Pfam" id="PF02880">
    <property type="entry name" value="PGM_PMM_III"/>
    <property type="match status" value="1"/>
</dbReference>
<protein>
    <recommendedName>
        <fullName evidence="11">Phosphoglucomutase</fullName>
        <ecNumber evidence="6">5.4.2.2</ecNumber>
    </recommendedName>
    <alternativeName>
        <fullName evidence="13">Alpha-phosphoglucomutase</fullName>
    </alternativeName>
    <alternativeName>
        <fullName evidence="12">Glucose phosphomutase</fullName>
    </alternativeName>
</protein>
<evidence type="ECO:0000256" key="3">
    <source>
        <dbReference type="ARBA" id="ARBA00005164"/>
    </source>
</evidence>
<feature type="domain" description="Alpha-D-phosphohexomutase alpha/beta/alpha" evidence="16">
    <location>
        <begin position="41"/>
        <end position="179"/>
    </location>
</feature>
<keyword evidence="9 14" id="KW-0460">Magnesium</keyword>
<dbReference type="Pfam" id="PF02878">
    <property type="entry name" value="PGM_PMM_I"/>
    <property type="match status" value="1"/>
</dbReference>
<evidence type="ECO:0000256" key="5">
    <source>
        <dbReference type="ARBA" id="ARBA00010231"/>
    </source>
</evidence>
<dbReference type="AlphaFoldDB" id="A0A9D1G9U0"/>
<dbReference type="SUPFAM" id="SSF53738">
    <property type="entry name" value="Phosphoglucomutase, first 3 domains"/>
    <property type="match status" value="3"/>
</dbReference>
<keyword evidence="7" id="KW-0597">Phosphoprotein</keyword>
<dbReference type="SUPFAM" id="SSF55957">
    <property type="entry name" value="Phosphoglucomutase, C-terminal domain"/>
    <property type="match status" value="1"/>
</dbReference>
<evidence type="ECO:0000256" key="10">
    <source>
        <dbReference type="ARBA" id="ARBA00023235"/>
    </source>
</evidence>
<dbReference type="InterPro" id="IPR036900">
    <property type="entry name" value="A-D-PHexomutase_C_sf"/>
</dbReference>
<keyword evidence="10" id="KW-0413">Isomerase</keyword>
<evidence type="ECO:0000256" key="11">
    <source>
        <dbReference type="ARBA" id="ARBA00039995"/>
    </source>
</evidence>
<evidence type="ECO:0000256" key="12">
    <source>
        <dbReference type="ARBA" id="ARBA00041398"/>
    </source>
</evidence>
<dbReference type="PRINTS" id="PR00509">
    <property type="entry name" value="PGMPMM"/>
</dbReference>
<dbReference type="PANTHER" id="PTHR45745">
    <property type="entry name" value="PHOSPHOMANNOMUTASE 45A"/>
    <property type="match status" value="1"/>
</dbReference>
<comment type="caution">
    <text evidence="19">The sequence shown here is derived from an EMBL/GenBank/DDBJ whole genome shotgun (WGS) entry which is preliminary data.</text>
</comment>
<keyword evidence="8 14" id="KW-0479">Metal-binding</keyword>
<evidence type="ECO:0000313" key="20">
    <source>
        <dbReference type="Proteomes" id="UP000886893"/>
    </source>
</evidence>
<dbReference type="GO" id="GO:0008973">
    <property type="term" value="F:phosphopentomutase activity"/>
    <property type="evidence" value="ECO:0007669"/>
    <property type="project" value="TreeGrafter"/>
</dbReference>
<reference evidence="19" key="1">
    <citation type="submission" date="2020-10" db="EMBL/GenBank/DDBJ databases">
        <authorList>
            <person name="Gilroy R."/>
        </authorList>
    </citation>
    <scope>NUCLEOTIDE SEQUENCE</scope>
    <source>
        <strain evidence="19">14508</strain>
    </source>
</reference>
<dbReference type="InterPro" id="IPR005846">
    <property type="entry name" value="A-D-PHexomutase_a/b/a-III"/>
</dbReference>
<dbReference type="GO" id="GO:0000287">
    <property type="term" value="F:magnesium ion binding"/>
    <property type="evidence" value="ECO:0007669"/>
    <property type="project" value="InterPro"/>
</dbReference>
<dbReference type="InterPro" id="IPR005843">
    <property type="entry name" value="A-D-PHexomutase_C"/>
</dbReference>
<dbReference type="PROSITE" id="PS00710">
    <property type="entry name" value="PGM_PMM"/>
    <property type="match status" value="1"/>
</dbReference>
<feature type="domain" description="Alpha-D-phosphohexomutase alpha/beta/alpha" evidence="18">
    <location>
        <begin position="316"/>
        <end position="438"/>
    </location>
</feature>
<evidence type="ECO:0000256" key="6">
    <source>
        <dbReference type="ARBA" id="ARBA00012728"/>
    </source>
</evidence>
<name>A0A9D1G9U0_9FIRM</name>
<dbReference type="Pfam" id="PF00408">
    <property type="entry name" value="PGM_PMM_IV"/>
    <property type="match status" value="1"/>
</dbReference>
<dbReference type="Pfam" id="PF02879">
    <property type="entry name" value="PGM_PMM_II"/>
    <property type="match status" value="1"/>
</dbReference>
<sequence length="565" mass="63978">MTSYEKYQKWLSSHAVDESLKQELKEMTQEQIHEAFYKDLEFGTGGMRGIMGPGTNNMNTIVVQKATYGFGKYLLEKDALACQKGVVIAHDNRKNSDVFTMQAAKVLAALGIKTYIFDDLRPTPELSFAVRYFKAAGGIMITASHNPKEYNGYKIYNEDGCQLILEQSNQVLEKINAIEDELNIPSVDQSSLITILSKDVDEAYYQMVLDTQIRKEIDHSSLKIVYSPQHGTGFVPVMEVLKRAKYQVYEVKEQSYPSPTFENTLSPNPEEKEAYTLAIELAKQKQADIVLTTDPDCDRVGMVVFDDKKQPVYFTGNQTGSLLMDYLLKSKKEKNLLVQPSIVYNTIVTSPLGAKVAHAYGVLCEQTLTGFKYIGDKIAQALKNNGPVFQMGYEESYGYLFNKEVRDKDGVQSVLLICEMAAYYKNIGKNLIEVFDALQQKLGYHVESQYSYKVSGSEGVKEIQQLMENLRKANYAIIANEKVVTVEDYSSLTAKTNDQVYPLHYEQSNVLRYLFDDGSFIAIRPSGTEPKCKFYFAFCGKTQKEAQERHDKMKEFILSEIKNGL</sequence>
<evidence type="ECO:0000256" key="2">
    <source>
        <dbReference type="ARBA" id="ARBA00001946"/>
    </source>
</evidence>
<evidence type="ECO:0000313" key="19">
    <source>
        <dbReference type="EMBL" id="HIT17940.1"/>
    </source>
</evidence>
<feature type="domain" description="Alpha-D-phosphohexomutase alpha/beta/alpha" evidence="17">
    <location>
        <begin position="203"/>
        <end position="306"/>
    </location>
</feature>
<dbReference type="InterPro" id="IPR016055">
    <property type="entry name" value="A-D-PHexomutase_a/b/a-I/II/III"/>
</dbReference>
<evidence type="ECO:0000256" key="8">
    <source>
        <dbReference type="ARBA" id="ARBA00022723"/>
    </source>
</evidence>
<dbReference type="InterPro" id="IPR005845">
    <property type="entry name" value="A-D-PHexomutase_a/b/a-II"/>
</dbReference>
<evidence type="ECO:0000256" key="9">
    <source>
        <dbReference type="ARBA" id="ARBA00022842"/>
    </source>
</evidence>
<dbReference type="GO" id="GO:0004614">
    <property type="term" value="F:phosphoglucomutase activity"/>
    <property type="evidence" value="ECO:0007669"/>
    <property type="project" value="UniProtKB-EC"/>
</dbReference>
<accession>A0A9D1G9U0</accession>
<comment type="pathway">
    <text evidence="4">Lipid metabolism.</text>
</comment>
<dbReference type="GO" id="GO:0005975">
    <property type="term" value="P:carbohydrate metabolic process"/>
    <property type="evidence" value="ECO:0007669"/>
    <property type="project" value="InterPro"/>
</dbReference>
<evidence type="ECO:0000256" key="4">
    <source>
        <dbReference type="ARBA" id="ARBA00005189"/>
    </source>
</evidence>
<dbReference type="EC" id="5.4.2.2" evidence="6"/>
<dbReference type="CDD" id="cd05799">
    <property type="entry name" value="PGM2"/>
    <property type="match status" value="1"/>
</dbReference>
<organism evidence="19 20">
    <name type="scientific">Candidatus Caccosoma faecigallinarum</name>
    <dbReference type="NCBI Taxonomy" id="2840720"/>
    <lineage>
        <taxon>Bacteria</taxon>
        <taxon>Bacillati</taxon>
        <taxon>Bacillota</taxon>
        <taxon>Bacillota incertae sedis</taxon>
        <taxon>Candidatus Caccosoma</taxon>
    </lineage>
</organism>
<gene>
    <name evidence="19" type="ORF">IAD04_06195</name>
</gene>
<comment type="pathway">
    <text evidence="3">Glycolipid metabolism; diglucosyl-diacylglycerol biosynthesis.</text>
</comment>
<comment type="catalytic activity">
    <reaction evidence="1">
        <text>alpha-D-glucose 1-phosphate = alpha-D-glucose 6-phosphate</text>
        <dbReference type="Rhea" id="RHEA:23536"/>
        <dbReference type="ChEBI" id="CHEBI:58225"/>
        <dbReference type="ChEBI" id="CHEBI:58601"/>
        <dbReference type="EC" id="5.4.2.2"/>
    </reaction>
</comment>
<dbReference type="Proteomes" id="UP000886893">
    <property type="component" value="Unassembled WGS sequence"/>
</dbReference>
<evidence type="ECO:0000259" key="17">
    <source>
        <dbReference type="Pfam" id="PF02879"/>
    </source>
</evidence>
<proteinExistence type="inferred from homology"/>
<evidence type="ECO:0000256" key="14">
    <source>
        <dbReference type="RuleBase" id="RU004326"/>
    </source>
</evidence>